<sequence length="191" mass="20659">MLSNPAVWEKTALIVSYDECGTFFDHVVPPTAPAGTPGEWISNSVDINKVDGSGGIRGPIGLGYRVPCMVISPYSRSGLMVHDTFDHTSQLRLLETRFGVPVPNLTPWRRSVTGDMTSTFNFAIPPNPSRPNLGRPGLQALKALPQCVPNAILGGTLELPSVAIPYKVPYPQVMPPGNLAQSRHSQRSMLN</sequence>
<keyword evidence="3" id="KW-0843">Virulence</keyword>
<keyword evidence="5" id="KW-1185">Reference proteome</keyword>
<dbReference type="GO" id="GO:0042578">
    <property type="term" value="F:phosphoric ester hydrolase activity"/>
    <property type="evidence" value="ECO:0007669"/>
    <property type="project" value="UniProtKB-ARBA"/>
</dbReference>
<reference evidence="4 5" key="1">
    <citation type="submission" date="2020-07" db="EMBL/GenBank/DDBJ databases">
        <title>Mycobacterium kansasii (former subtype) with zoonotic potential isolated from diseased indoor pet cat, Japan.</title>
        <authorList>
            <person name="Fukano H."/>
            <person name="Terazono T."/>
            <person name="Hoshino Y."/>
        </authorList>
    </citation>
    <scope>NUCLEOTIDE SEQUENCE [LARGE SCALE GENOMIC DNA]</scope>
    <source>
        <strain evidence="4 5">Kuro-I</strain>
    </source>
</reference>
<keyword evidence="1" id="KW-0964">Secreted</keyword>
<organism evidence="4 5">
    <name type="scientific">Mycobacterium kansasii</name>
    <dbReference type="NCBI Taxonomy" id="1768"/>
    <lineage>
        <taxon>Bacteria</taxon>
        <taxon>Bacillati</taxon>
        <taxon>Actinomycetota</taxon>
        <taxon>Actinomycetes</taxon>
        <taxon>Mycobacteriales</taxon>
        <taxon>Mycobacteriaceae</taxon>
        <taxon>Mycobacterium</taxon>
    </lineage>
</organism>
<accession>A0A7G1IPC2</accession>
<evidence type="ECO:0000313" key="5">
    <source>
        <dbReference type="Proteomes" id="UP000516380"/>
    </source>
</evidence>
<keyword evidence="2" id="KW-0378">Hydrolase</keyword>
<dbReference type="AlphaFoldDB" id="A0A7G1IPC2"/>
<protein>
    <recommendedName>
        <fullName evidence="6">Phosphoesterase family protein</fullName>
    </recommendedName>
</protein>
<proteinExistence type="predicted"/>
<dbReference type="Pfam" id="PF04185">
    <property type="entry name" value="Phosphoesterase"/>
    <property type="match status" value="1"/>
</dbReference>
<dbReference type="EMBL" id="AP023343">
    <property type="protein sequence ID" value="BCI92710.1"/>
    <property type="molecule type" value="Genomic_DNA"/>
</dbReference>
<evidence type="ECO:0000256" key="1">
    <source>
        <dbReference type="ARBA" id="ARBA00022525"/>
    </source>
</evidence>
<evidence type="ECO:0000313" key="4">
    <source>
        <dbReference type="EMBL" id="BCI92710.1"/>
    </source>
</evidence>
<gene>
    <name evidence="4" type="ORF">NIIDMKKI_79160</name>
</gene>
<dbReference type="InterPro" id="IPR017850">
    <property type="entry name" value="Alkaline_phosphatase_core_sf"/>
</dbReference>
<dbReference type="Gene3D" id="3.40.720.10">
    <property type="entry name" value="Alkaline Phosphatase, subunit A"/>
    <property type="match status" value="1"/>
</dbReference>
<evidence type="ECO:0008006" key="6">
    <source>
        <dbReference type="Google" id="ProtNLM"/>
    </source>
</evidence>
<dbReference type="Proteomes" id="UP000516380">
    <property type="component" value="Chromosome"/>
</dbReference>
<dbReference type="InterPro" id="IPR007312">
    <property type="entry name" value="Phosphoesterase"/>
</dbReference>
<dbReference type="PANTHER" id="PTHR31956:SF1">
    <property type="entry name" value="NON-SPECIFIC PHOSPHOLIPASE C1"/>
    <property type="match status" value="1"/>
</dbReference>
<evidence type="ECO:0000256" key="3">
    <source>
        <dbReference type="ARBA" id="ARBA00023026"/>
    </source>
</evidence>
<dbReference type="PANTHER" id="PTHR31956">
    <property type="entry name" value="NON-SPECIFIC PHOSPHOLIPASE C4-RELATED"/>
    <property type="match status" value="1"/>
</dbReference>
<evidence type="ECO:0000256" key="2">
    <source>
        <dbReference type="ARBA" id="ARBA00022801"/>
    </source>
</evidence>
<name>A0A7G1IPC2_MYCKA</name>